<feature type="domain" description="Fe2OG dioxygenase" evidence="1">
    <location>
        <begin position="95"/>
        <end position="196"/>
    </location>
</feature>
<dbReference type="EMBL" id="BOMF01000138">
    <property type="protein sequence ID" value="GID49984.1"/>
    <property type="molecule type" value="Genomic_DNA"/>
</dbReference>
<comment type="caution">
    <text evidence="2">The sequence shown here is derived from an EMBL/GenBank/DDBJ whole genome shotgun (WGS) entry which is preliminary data.</text>
</comment>
<dbReference type="RefSeq" id="WP_204300062.1">
    <property type="nucleotide sequence ID" value="NZ_BAAAGQ010000017.1"/>
</dbReference>
<protein>
    <recommendedName>
        <fullName evidence="1">Fe2OG dioxygenase domain-containing protein</fullName>
    </recommendedName>
</protein>
<evidence type="ECO:0000259" key="1">
    <source>
        <dbReference type="PROSITE" id="PS51471"/>
    </source>
</evidence>
<dbReference type="SUPFAM" id="SSF51197">
    <property type="entry name" value="Clavaminate synthase-like"/>
    <property type="match status" value="1"/>
</dbReference>
<dbReference type="Gene3D" id="2.60.120.620">
    <property type="entry name" value="q2cbj1_9rhob like domain"/>
    <property type="match status" value="1"/>
</dbReference>
<dbReference type="InterPro" id="IPR005123">
    <property type="entry name" value="Oxoglu/Fe-dep_dioxygenase_dom"/>
</dbReference>
<evidence type="ECO:0000313" key="2">
    <source>
        <dbReference type="EMBL" id="GID49984.1"/>
    </source>
</evidence>
<name>A0ABQ3WUP3_9ACTN</name>
<gene>
    <name evidence="2" type="ORF">Aca07nite_72590</name>
</gene>
<proteinExistence type="predicted"/>
<dbReference type="InterPro" id="IPR044862">
    <property type="entry name" value="Pro_4_hyd_alph_FE2OG_OXY"/>
</dbReference>
<sequence>MSSPKELLRDEGVVLLREGDHPYSPEEINDLIALCQKLPRPGGIGQENRLGVGRILVDPVDIARGERGYAPATVEAPEIAQLILDIVASERAMAYWADCFGQEEVIVRRAQTNFLHEGDQVGWHDDHEANPEYMFSIVVGLTNEYTGGEFLAQITPDDQRRFRVNRGDVLIARAALQHAVDVVESGQRISLVLFTA</sequence>
<organism evidence="2">
    <name type="scientific">Actinoplanes campanulatus</name>
    <dbReference type="NCBI Taxonomy" id="113559"/>
    <lineage>
        <taxon>Bacteria</taxon>
        <taxon>Bacillati</taxon>
        <taxon>Actinomycetota</taxon>
        <taxon>Actinomycetes</taxon>
        <taxon>Micromonosporales</taxon>
        <taxon>Micromonosporaceae</taxon>
        <taxon>Actinoplanes</taxon>
    </lineage>
</organism>
<reference evidence="2" key="1">
    <citation type="submission" date="2021-01" db="EMBL/GenBank/DDBJ databases">
        <title>Whole genome shotgun sequence of Actinoplanes capillaceus NBRC 16408.</title>
        <authorList>
            <person name="Komaki H."/>
            <person name="Tamura T."/>
        </authorList>
    </citation>
    <scope>NUCLEOTIDE SEQUENCE [LARGE SCALE GENOMIC DNA]</scope>
    <source>
        <strain evidence="2">NBRC 16408</strain>
    </source>
</reference>
<accession>A0ABQ3WUP3</accession>
<dbReference type="PROSITE" id="PS51471">
    <property type="entry name" value="FE2OG_OXY"/>
    <property type="match status" value="1"/>
</dbReference>
<dbReference type="Pfam" id="PF13640">
    <property type="entry name" value="2OG-FeII_Oxy_3"/>
    <property type="match status" value="1"/>
</dbReference>